<dbReference type="OrthoDB" id="2251053at2759"/>
<keyword evidence="1" id="KW-1133">Transmembrane helix</keyword>
<name>A0A8H7VKT4_9FUNG</name>
<evidence type="ECO:0000313" key="3">
    <source>
        <dbReference type="Proteomes" id="UP000646827"/>
    </source>
</evidence>
<accession>A0A8H7VKT4</accession>
<feature type="transmembrane region" description="Helical" evidence="1">
    <location>
        <begin position="520"/>
        <end position="541"/>
    </location>
</feature>
<gene>
    <name evidence="2" type="ORF">INT45_013846</name>
</gene>
<sequence length="570" mass="66111">ICETIRNLTLEREKNVHIQDVIDELQDFIVDSNPRTNPFDIVFQNKWLERILLCAEMENVQVSQEKLNWKNIKERVARRDEYNIEGFLQPTTSAELEIRLTDVDKETINKTFDELVPENFWILEATKQKAKEQNTTAKSVEEKIKEFGLSCRYWHSCQSLIIDVNDPIWKDVFIEEELEEIRDYGDSMLNKIPKELQTKLDEINNLETAMDVYNYGHKLVHDPITQPLLSWLSITLMSTAKRFIKDKSREIGGLHESDNMYNFWDFFNAIFQESGVRILNKKTCNSERMKSSTVDSLEDKTIDYSASIDTIYLASNVELGGIKMDNIDNKNANTKMYLPLGLKDMFVTLGNQSPKIVHDIHILGYHITENMITMLDVDSPKGYITRIRRIKDLPYPTCNDDFVSRIIPLLELAIHGKLLVDKTLKKFRNTKMELGERTKQNIILPPSFIPLRNYNIKKLPTSLSTKPSTSSTTHKISNTYQETPTMYPTKNTVAKQLSNKRTTTTWRTKISHSLLFLANIIHYILILCMILTFALSLYIIYSTLQSTGSLELLGHEVEYILKHAWVSFSQ</sequence>
<dbReference type="AlphaFoldDB" id="A0A8H7VKT4"/>
<keyword evidence="1" id="KW-0812">Transmembrane</keyword>
<proteinExistence type="predicted"/>
<dbReference type="EMBL" id="JAEPRB010000150">
    <property type="protein sequence ID" value="KAG2220148.1"/>
    <property type="molecule type" value="Genomic_DNA"/>
</dbReference>
<protein>
    <submittedName>
        <fullName evidence="2">Uncharacterized protein</fullName>
    </submittedName>
</protein>
<reference evidence="2 3" key="1">
    <citation type="submission" date="2020-12" db="EMBL/GenBank/DDBJ databases">
        <title>Metabolic potential, ecology and presence of endohyphal bacteria is reflected in genomic diversity of Mucoromycotina.</title>
        <authorList>
            <person name="Muszewska A."/>
            <person name="Okrasinska A."/>
            <person name="Steczkiewicz K."/>
            <person name="Drgas O."/>
            <person name="Orlowska M."/>
            <person name="Perlinska-Lenart U."/>
            <person name="Aleksandrzak-Piekarczyk T."/>
            <person name="Szatraj K."/>
            <person name="Zielenkiewicz U."/>
            <person name="Pilsyk S."/>
            <person name="Malc E."/>
            <person name="Mieczkowski P."/>
            <person name="Kruszewska J.S."/>
            <person name="Biernat P."/>
            <person name="Pawlowska J."/>
        </authorList>
    </citation>
    <scope>NUCLEOTIDE SEQUENCE [LARGE SCALE GENOMIC DNA]</scope>
    <source>
        <strain evidence="2 3">CBS 142.35</strain>
    </source>
</reference>
<keyword evidence="1" id="KW-0472">Membrane</keyword>
<evidence type="ECO:0000256" key="1">
    <source>
        <dbReference type="SAM" id="Phobius"/>
    </source>
</evidence>
<comment type="caution">
    <text evidence="2">The sequence shown here is derived from an EMBL/GenBank/DDBJ whole genome shotgun (WGS) entry which is preliminary data.</text>
</comment>
<dbReference type="Proteomes" id="UP000646827">
    <property type="component" value="Unassembled WGS sequence"/>
</dbReference>
<evidence type="ECO:0000313" key="2">
    <source>
        <dbReference type="EMBL" id="KAG2220148.1"/>
    </source>
</evidence>
<feature type="non-terminal residue" evidence="2">
    <location>
        <position position="1"/>
    </location>
</feature>
<organism evidence="2 3">
    <name type="scientific">Circinella minor</name>
    <dbReference type="NCBI Taxonomy" id="1195481"/>
    <lineage>
        <taxon>Eukaryota</taxon>
        <taxon>Fungi</taxon>
        <taxon>Fungi incertae sedis</taxon>
        <taxon>Mucoromycota</taxon>
        <taxon>Mucoromycotina</taxon>
        <taxon>Mucoromycetes</taxon>
        <taxon>Mucorales</taxon>
        <taxon>Lichtheimiaceae</taxon>
        <taxon>Circinella</taxon>
    </lineage>
</organism>
<keyword evidence="3" id="KW-1185">Reference proteome</keyword>